<comment type="caution">
    <text evidence="1">The sequence shown here is derived from an EMBL/GenBank/DDBJ whole genome shotgun (WGS) entry which is preliminary data.</text>
</comment>
<reference evidence="1 2" key="1">
    <citation type="journal article" date="2021" name="Environ. Microbiol.">
        <title>Gene family expansions and transcriptome signatures uncover fungal adaptations to wood decay.</title>
        <authorList>
            <person name="Hage H."/>
            <person name="Miyauchi S."/>
            <person name="Viragh M."/>
            <person name="Drula E."/>
            <person name="Min B."/>
            <person name="Chaduli D."/>
            <person name="Navarro D."/>
            <person name="Favel A."/>
            <person name="Norest M."/>
            <person name="Lesage-Meessen L."/>
            <person name="Balint B."/>
            <person name="Merenyi Z."/>
            <person name="de Eugenio L."/>
            <person name="Morin E."/>
            <person name="Martinez A.T."/>
            <person name="Baldrian P."/>
            <person name="Stursova M."/>
            <person name="Martinez M.J."/>
            <person name="Novotny C."/>
            <person name="Magnuson J.K."/>
            <person name="Spatafora J.W."/>
            <person name="Maurice S."/>
            <person name="Pangilinan J."/>
            <person name="Andreopoulos W."/>
            <person name="LaButti K."/>
            <person name="Hundley H."/>
            <person name="Na H."/>
            <person name="Kuo A."/>
            <person name="Barry K."/>
            <person name="Lipzen A."/>
            <person name="Henrissat B."/>
            <person name="Riley R."/>
            <person name="Ahrendt S."/>
            <person name="Nagy L.G."/>
            <person name="Grigoriev I.V."/>
            <person name="Martin F."/>
            <person name="Rosso M.N."/>
        </authorList>
    </citation>
    <scope>NUCLEOTIDE SEQUENCE [LARGE SCALE GENOMIC DNA]</scope>
    <source>
        <strain evidence="1 2">CIRM-BRFM 1785</strain>
    </source>
</reference>
<dbReference type="RefSeq" id="XP_047782185.1">
    <property type="nucleotide sequence ID" value="XM_047921424.1"/>
</dbReference>
<sequence>MPGRHPSESHYKKISGNTIESKQFVSSSGRGGKHAKSKYRQSQTYVWGIIDGEGTLRGGGGYSNIVPYRNMSARWHLGTCSAYPDVIVEWVHRVEAGFTHLLGIHTVRSQAALDARRLAAATEPNGPWSCTYSTYYKCIVTHAGGVEFSCHYVNHDRCRLLSASRDEINTWKRDVLPGLSASAAELPEDVDQGDYGLKDMINVLGVFAPGSSIAKVVMATYRLNKWPSNDDSFSNKDHRSIIPSGLKPVVPSPVVPSPAVPSGSELNPLEPDMDVLSSLNIYHDLLHGKLTKKPRYQSLPMPSFHFTNHKWTDPANEQAMEHVEMYNTDAAMEPGQPMLLLTEEESCTLVDFVGVWVILLEVKQ</sequence>
<gene>
    <name evidence="1" type="ORF">C8Q71DRAFT_721215</name>
</gene>
<dbReference type="EMBL" id="JADCUA010000004">
    <property type="protein sequence ID" value="KAH9840719.1"/>
    <property type="molecule type" value="Genomic_DNA"/>
</dbReference>
<protein>
    <submittedName>
        <fullName evidence="1">Uncharacterized protein</fullName>
    </submittedName>
</protein>
<evidence type="ECO:0000313" key="2">
    <source>
        <dbReference type="Proteomes" id="UP000814176"/>
    </source>
</evidence>
<dbReference type="Proteomes" id="UP000814176">
    <property type="component" value="Unassembled WGS sequence"/>
</dbReference>
<accession>A0ABQ8KQU2</accession>
<evidence type="ECO:0000313" key="1">
    <source>
        <dbReference type="EMBL" id="KAH9840719.1"/>
    </source>
</evidence>
<keyword evidence="2" id="KW-1185">Reference proteome</keyword>
<proteinExistence type="predicted"/>
<organism evidence="1 2">
    <name type="scientific">Rhodofomes roseus</name>
    <dbReference type="NCBI Taxonomy" id="34475"/>
    <lineage>
        <taxon>Eukaryota</taxon>
        <taxon>Fungi</taxon>
        <taxon>Dikarya</taxon>
        <taxon>Basidiomycota</taxon>
        <taxon>Agaricomycotina</taxon>
        <taxon>Agaricomycetes</taxon>
        <taxon>Polyporales</taxon>
        <taxon>Rhodofomes</taxon>
    </lineage>
</organism>
<dbReference type="GeneID" id="72002156"/>
<name>A0ABQ8KQU2_9APHY</name>